<dbReference type="NCBIfam" id="TIGR00309">
    <property type="entry name" value="V_ATPase_subD"/>
    <property type="match status" value="1"/>
</dbReference>
<dbReference type="GO" id="GO:0046961">
    <property type="term" value="F:proton-transporting ATPase activity, rotational mechanism"/>
    <property type="evidence" value="ECO:0007669"/>
    <property type="project" value="InterPro"/>
</dbReference>
<dbReference type="HAMAP" id="MF_00271">
    <property type="entry name" value="ATP_synth_D_arch"/>
    <property type="match status" value="1"/>
</dbReference>
<dbReference type="EC" id="3.6.3.14" evidence="5"/>
<sequence length="214" mass="24705">MEQVNPTRMELIRVKTQIKLAEQGKDLLRQKMDALIQEFFQIMRGVSDSRDRLERVDNAARHSLHMAVAVDDPVALKSAALATRRGVLLDIKGKNIMGVPVPIIEKRRFSKGAFERGYSVLGVSGRIDEVAEKYETELDLIIELAETETALRRLGEEIQMNRRRVNALEQVLIPDLKKQAKFIKIAIEEREREDLYRLKKMKKILLRKKEQETA</sequence>
<dbReference type="Gene3D" id="1.10.287.3240">
    <property type="match status" value="1"/>
</dbReference>
<evidence type="ECO:0000256" key="2">
    <source>
        <dbReference type="ARBA" id="ARBA00022448"/>
    </source>
</evidence>
<comment type="caution">
    <text evidence="5">The sequence shown here is derived from an EMBL/GenBank/DDBJ whole genome shotgun (WGS) entry which is preliminary data.</text>
</comment>
<evidence type="ECO:0000256" key="3">
    <source>
        <dbReference type="ARBA" id="ARBA00023065"/>
    </source>
</evidence>
<dbReference type="GO" id="GO:0016787">
    <property type="term" value="F:hydrolase activity"/>
    <property type="evidence" value="ECO:0007669"/>
    <property type="project" value="UniProtKB-KW"/>
</dbReference>
<name>A0A0W8FGA1_9ZZZZ</name>
<accession>A0A0W8FGA1</accession>
<comment type="similarity">
    <text evidence="1">Belongs to the V-ATPase D subunit family.</text>
</comment>
<dbReference type="Pfam" id="PF01813">
    <property type="entry name" value="ATP-synt_D"/>
    <property type="match status" value="1"/>
</dbReference>
<keyword evidence="3" id="KW-0406">Ion transport</keyword>
<keyword evidence="4" id="KW-0175">Coiled coil</keyword>
<keyword evidence="5" id="KW-0378">Hydrolase</keyword>
<proteinExistence type="inferred from homology"/>
<dbReference type="InterPro" id="IPR002699">
    <property type="entry name" value="V_ATPase_D"/>
</dbReference>
<dbReference type="AlphaFoldDB" id="A0A0W8FGA1"/>
<dbReference type="EMBL" id="LNQE01001244">
    <property type="protein sequence ID" value="KUG19928.1"/>
    <property type="molecule type" value="Genomic_DNA"/>
</dbReference>
<gene>
    <name evidence="5" type="ORF">ASZ90_010353</name>
</gene>
<evidence type="ECO:0000313" key="5">
    <source>
        <dbReference type="EMBL" id="KUG19928.1"/>
    </source>
</evidence>
<reference evidence="5" key="1">
    <citation type="journal article" date="2015" name="Proc. Natl. Acad. Sci. U.S.A.">
        <title>Networks of energetic and metabolic interactions define dynamics in microbial communities.</title>
        <authorList>
            <person name="Embree M."/>
            <person name="Liu J.K."/>
            <person name="Al-Bassam M.M."/>
            <person name="Zengler K."/>
        </authorList>
    </citation>
    <scope>NUCLEOTIDE SEQUENCE</scope>
</reference>
<evidence type="ECO:0000256" key="4">
    <source>
        <dbReference type="SAM" id="Coils"/>
    </source>
</evidence>
<keyword evidence="2" id="KW-0813">Transport</keyword>
<dbReference type="PANTHER" id="PTHR11671">
    <property type="entry name" value="V-TYPE ATP SYNTHASE SUBUNIT D"/>
    <property type="match status" value="1"/>
</dbReference>
<feature type="coiled-coil region" evidence="4">
    <location>
        <begin position="144"/>
        <end position="171"/>
    </location>
</feature>
<protein>
    <submittedName>
        <fullName evidence="5">V-type atp synthase subunit d</fullName>
        <ecNumber evidence="5">3.6.3.14</ecNumber>
    </submittedName>
</protein>
<organism evidence="5">
    <name type="scientific">hydrocarbon metagenome</name>
    <dbReference type="NCBI Taxonomy" id="938273"/>
    <lineage>
        <taxon>unclassified sequences</taxon>
        <taxon>metagenomes</taxon>
        <taxon>ecological metagenomes</taxon>
    </lineage>
</organism>
<evidence type="ECO:0000256" key="1">
    <source>
        <dbReference type="ARBA" id="ARBA00005850"/>
    </source>
</evidence>